<evidence type="ECO:0000256" key="3">
    <source>
        <dbReference type="ARBA" id="ARBA00022448"/>
    </source>
</evidence>
<dbReference type="PANTHER" id="PTHR42711">
    <property type="entry name" value="ABC TRANSPORTER ATP-BINDING PROTEIN"/>
    <property type="match status" value="1"/>
</dbReference>
<evidence type="ECO:0000256" key="1">
    <source>
        <dbReference type="ARBA" id="ARBA00004202"/>
    </source>
</evidence>
<dbReference type="GO" id="GO:0005886">
    <property type="term" value="C:plasma membrane"/>
    <property type="evidence" value="ECO:0007669"/>
    <property type="project" value="UniProtKB-SubCell"/>
</dbReference>
<keyword evidence="6" id="KW-0046">Antibiotic resistance</keyword>
<dbReference type="GO" id="GO:0016887">
    <property type="term" value="F:ATP hydrolysis activity"/>
    <property type="evidence" value="ECO:0007669"/>
    <property type="project" value="InterPro"/>
</dbReference>
<keyword evidence="4" id="KW-0547">Nucleotide-binding</keyword>
<name>A0A239JPS9_9ACTN</name>
<dbReference type="PROSITE" id="PS50893">
    <property type="entry name" value="ABC_TRANSPORTER_2"/>
    <property type="match status" value="1"/>
</dbReference>
<feature type="domain" description="ABC transporter" evidence="7">
    <location>
        <begin position="4"/>
        <end position="233"/>
    </location>
</feature>
<dbReference type="CDD" id="cd03230">
    <property type="entry name" value="ABC_DR_subfamily_A"/>
    <property type="match status" value="1"/>
</dbReference>
<evidence type="ECO:0000256" key="2">
    <source>
        <dbReference type="ARBA" id="ARBA00005417"/>
    </source>
</evidence>
<comment type="subcellular location">
    <subcellularLocation>
        <location evidence="1">Cell membrane</location>
        <topology evidence="1">Peripheral membrane protein</topology>
    </subcellularLocation>
</comment>
<dbReference type="Gene3D" id="3.40.50.300">
    <property type="entry name" value="P-loop containing nucleotide triphosphate hydrolases"/>
    <property type="match status" value="1"/>
</dbReference>
<reference evidence="8 9" key="1">
    <citation type="submission" date="2017-06" db="EMBL/GenBank/DDBJ databases">
        <authorList>
            <person name="Kim H.J."/>
            <person name="Triplett B.A."/>
        </authorList>
    </citation>
    <scope>NUCLEOTIDE SEQUENCE [LARGE SCALE GENOMIC DNA]</scope>
    <source>
        <strain evidence="8 9">CGMCC 4.5593</strain>
    </source>
</reference>
<evidence type="ECO:0000313" key="8">
    <source>
        <dbReference type="EMBL" id="SNT07552.1"/>
    </source>
</evidence>
<evidence type="ECO:0000256" key="5">
    <source>
        <dbReference type="ARBA" id="ARBA00022840"/>
    </source>
</evidence>
<organism evidence="8 9">
    <name type="scientific">Asanoa hainanensis</name>
    <dbReference type="NCBI Taxonomy" id="560556"/>
    <lineage>
        <taxon>Bacteria</taxon>
        <taxon>Bacillati</taxon>
        <taxon>Actinomycetota</taxon>
        <taxon>Actinomycetes</taxon>
        <taxon>Micromonosporales</taxon>
        <taxon>Micromonosporaceae</taxon>
        <taxon>Asanoa</taxon>
    </lineage>
</organism>
<dbReference type="InterPro" id="IPR027417">
    <property type="entry name" value="P-loop_NTPase"/>
</dbReference>
<comment type="similarity">
    <text evidence="2">Belongs to the ABC transporter superfamily.</text>
</comment>
<dbReference type="Proteomes" id="UP000198362">
    <property type="component" value="Unassembled WGS sequence"/>
</dbReference>
<dbReference type="Pfam" id="PF00005">
    <property type="entry name" value="ABC_tran"/>
    <property type="match status" value="1"/>
</dbReference>
<dbReference type="InterPro" id="IPR050763">
    <property type="entry name" value="ABC_transporter_ATP-binding"/>
</dbReference>
<dbReference type="RefSeq" id="WP_089246286.1">
    <property type="nucleotide sequence ID" value="NZ_FZPH01000003.1"/>
</dbReference>
<dbReference type="PANTHER" id="PTHR42711:SF5">
    <property type="entry name" value="ABC TRANSPORTER ATP-BINDING PROTEIN NATA"/>
    <property type="match status" value="1"/>
</dbReference>
<evidence type="ECO:0000313" key="9">
    <source>
        <dbReference type="Proteomes" id="UP000198362"/>
    </source>
</evidence>
<dbReference type="AlphaFoldDB" id="A0A239JPS9"/>
<accession>A0A239JPS9</accession>
<proteinExistence type="inferred from homology"/>
<dbReference type="InterPro" id="IPR017871">
    <property type="entry name" value="ABC_transporter-like_CS"/>
</dbReference>
<evidence type="ECO:0000256" key="6">
    <source>
        <dbReference type="ARBA" id="ARBA00023251"/>
    </source>
</evidence>
<dbReference type="InterPro" id="IPR003439">
    <property type="entry name" value="ABC_transporter-like_ATP-bd"/>
</dbReference>
<keyword evidence="5 8" id="KW-0067">ATP-binding</keyword>
<dbReference type="SUPFAM" id="SSF52540">
    <property type="entry name" value="P-loop containing nucleoside triphosphate hydrolases"/>
    <property type="match status" value="1"/>
</dbReference>
<dbReference type="SMART" id="SM00382">
    <property type="entry name" value="AAA"/>
    <property type="match status" value="1"/>
</dbReference>
<keyword evidence="3" id="KW-0813">Transport</keyword>
<protein>
    <submittedName>
        <fullName evidence="8">ABC-2 type transport system ATP-binding protein</fullName>
    </submittedName>
</protein>
<dbReference type="GO" id="GO:0046677">
    <property type="term" value="P:response to antibiotic"/>
    <property type="evidence" value="ECO:0007669"/>
    <property type="project" value="UniProtKB-KW"/>
</dbReference>
<dbReference type="InterPro" id="IPR003593">
    <property type="entry name" value="AAA+_ATPase"/>
</dbReference>
<evidence type="ECO:0000259" key="7">
    <source>
        <dbReference type="PROSITE" id="PS50893"/>
    </source>
</evidence>
<evidence type="ECO:0000256" key="4">
    <source>
        <dbReference type="ARBA" id="ARBA00022741"/>
    </source>
</evidence>
<keyword evidence="9" id="KW-1185">Reference proteome</keyword>
<dbReference type="EMBL" id="FZPH01000003">
    <property type="protein sequence ID" value="SNT07552.1"/>
    <property type="molecule type" value="Genomic_DNA"/>
</dbReference>
<dbReference type="OrthoDB" id="9804819at2"/>
<gene>
    <name evidence="8" type="ORF">SAMN05421812_10353</name>
</gene>
<sequence length="243" mass="25978">MNVLTVTGLRKRFGSVVAVDGVSFSVGAGEVVGLLGPNGAGKTTTLHMVFGLTTPDSGTVEMFGHDMAHERSRALARANFAASYLHLPHMLRVGEILTVYAQLYALRRPAARVAEMLELLELGPLRRQPFSRLSSGQQTRVLLAKALLNDPGLLVLDEPTANLDPDIADRIRGLLVEQAATSGRAMLITSHNMREVERMCHRVHFVSGGRIVATGSADELAGAYGVDDLEAVFLAVARGGVPT</sequence>
<dbReference type="GO" id="GO:0005524">
    <property type="term" value="F:ATP binding"/>
    <property type="evidence" value="ECO:0007669"/>
    <property type="project" value="UniProtKB-KW"/>
</dbReference>
<dbReference type="PROSITE" id="PS00211">
    <property type="entry name" value="ABC_TRANSPORTER_1"/>
    <property type="match status" value="1"/>
</dbReference>